<feature type="region of interest" description="Disordered" evidence="1">
    <location>
        <begin position="92"/>
        <end position="125"/>
    </location>
</feature>
<proteinExistence type="predicted"/>
<evidence type="ECO:0000256" key="2">
    <source>
        <dbReference type="SAM" id="SignalP"/>
    </source>
</evidence>
<evidence type="ECO:0000313" key="5">
    <source>
        <dbReference type="RefSeq" id="XP_016766473.2"/>
    </source>
</evidence>
<feature type="compositionally biased region" description="Basic and acidic residues" evidence="1">
    <location>
        <begin position="92"/>
        <end position="122"/>
    </location>
</feature>
<dbReference type="EnsemblMetazoa" id="XM_016910984">
    <property type="protein sequence ID" value="XP_016766473"/>
    <property type="gene ID" value="LOC724776"/>
</dbReference>
<dbReference type="Proteomes" id="UP000005203">
    <property type="component" value="Linkage group LG2"/>
</dbReference>
<reference evidence="3" key="1">
    <citation type="submission" date="2021-01" db="UniProtKB">
        <authorList>
            <consortium name="EnsemblMetazoa"/>
        </authorList>
    </citation>
    <scope>IDENTIFICATION</scope>
    <source>
        <strain evidence="3">DH4</strain>
    </source>
</reference>
<keyword evidence="4" id="KW-1185">Reference proteome</keyword>
<feature type="compositionally biased region" description="Basic and acidic residues" evidence="1">
    <location>
        <begin position="254"/>
        <end position="263"/>
    </location>
</feature>
<accession>A0A7M7IIV6</accession>
<dbReference type="AlphaFoldDB" id="A0A7M7IIV6"/>
<dbReference type="GeneID" id="724776"/>
<dbReference type="KEGG" id="ame:724776"/>
<protein>
    <submittedName>
        <fullName evidence="5">Uncharacterized protein LOC724776 isoform X1</fullName>
    </submittedName>
</protein>
<reference evidence="5" key="2">
    <citation type="submission" date="2025-04" db="UniProtKB">
        <authorList>
            <consortium name="RefSeq"/>
        </authorList>
    </citation>
    <scope>IDENTIFICATION</scope>
    <source>
        <strain evidence="5">DH4</strain>
        <tissue evidence="5">Whole body</tissue>
    </source>
</reference>
<organism evidence="3">
    <name type="scientific">Apis mellifera</name>
    <name type="common">Honeybee</name>
    <dbReference type="NCBI Taxonomy" id="7460"/>
    <lineage>
        <taxon>Eukaryota</taxon>
        <taxon>Metazoa</taxon>
        <taxon>Ecdysozoa</taxon>
        <taxon>Arthropoda</taxon>
        <taxon>Hexapoda</taxon>
        <taxon>Insecta</taxon>
        <taxon>Pterygota</taxon>
        <taxon>Neoptera</taxon>
        <taxon>Endopterygota</taxon>
        <taxon>Hymenoptera</taxon>
        <taxon>Apocrita</taxon>
        <taxon>Aculeata</taxon>
        <taxon>Apoidea</taxon>
        <taxon>Anthophila</taxon>
        <taxon>Apidae</taxon>
        <taxon>Apis</taxon>
    </lineage>
</organism>
<evidence type="ECO:0000313" key="4">
    <source>
        <dbReference type="Proteomes" id="UP000005203"/>
    </source>
</evidence>
<gene>
    <name evidence="5" type="primary">LOC724776</name>
</gene>
<feature type="signal peptide" evidence="2">
    <location>
        <begin position="1"/>
        <end position="17"/>
    </location>
</feature>
<keyword evidence="2" id="KW-0732">Signal</keyword>
<evidence type="ECO:0000313" key="3">
    <source>
        <dbReference type="EnsemblMetazoa" id="XP_016766473"/>
    </source>
</evidence>
<accession>A0A8B7KHA2</accession>
<dbReference type="RefSeq" id="XP_016766473.2">
    <property type="nucleotide sequence ID" value="XM_016910984.2"/>
</dbReference>
<sequence length="281" mass="31612">MFAIVSVVLNVIVYTIASETPILHRIRRQDFSNENGQVIDKIFNIPITAIKQTATVAQSFNQENSQTIDNVFKIPVSTLEAVGTLVKAASEQRRRNADDAQRMRQERRDRISAVRERQRFQREQLQQQRVKQQLVKKSIKNSNKDPFDLNTLSLLFSNHGVLGSIQGTFGGYKGDQEVHGGQGSGGGYQVHEDIEEDTNYSWHGITAGIGTFSGSRPTSTRVTVQNKIAVKDEVPTDHSYDTEQIQNKIAPKIKGNESRHEEDPPLQNKIAPKTNRISFRS</sequence>
<feature type="chain" id="PRO_5044659933" evidence="2">
    <location>
        <begin position="18"/>
        <end position="281"/>
    </location>
</feature>
<name>A0A7M7IIV6_APIME</name>
<evidence type="ECO:0000256" key="1">
    <source>
        <dbReference type="SAM" id="MobiDB-lite"/>
    </source>
</evidence>
<feature type="region of interest" description="Disordered" evidence="1">
    <location>
        <begin position="251"/>
        <end position="281"/>
    </location>
</feature>
<dbReference type="OrthoDB" id="7701758at2759"/>